<organism evidence="1 2">
    <name type="scientific">Heyndrickxia acidicola</name>
    <dbReference type="NCBI Taxonomy" id="209389"/>
    <lineage>
        <taxon>Bacteria</taxon>
        <taxon>Bacillati</taxon>
        <taxon>Bacillota</taxon>
        <taxon>Bacilli</taxon>
        <taxon>Bacillales</taxon>
        <taxon>Bacillaceae</taxon>
        <taxon>Heyndrickxia</taxon>
    </lineage>
</organism>
<evidence type="ECO:0000313" key="1">
    <source>
        <dbReference type="EMBL" id="MED1202952.1"/>
    </source>
</evidence>
<dbReference type="RefSeq" id="WP_083953164.1">
    <property type="nucleotide sequence ID" value="NZ_JARMAB010000008.1"/>
</dbReference>
<name>A0ABU6MI64_9BACI</name>
<evidence type="ECO:0000313" key="2">
    <source>
        <dbReference type="Proteomes" id="UP001341444"/>
    </source>
</evidence>
<proteinExistence type="predicted"/>
<accession>A0ABU6MI64</accession>
<protein>
    <submittedName>
        <fullName evidence="1">Cytoplasmic protein</fullName>
    </submittedName>
</protein>
<dbReference type="EMBL" id="JARMAB010000008">
    <property type="protein sequence ID" value="MED1202952.1"/>
    <property type="molecule type" value="Genomic_DNA"/>
</dbReference>
<gene>
    <name evidence="1" type="ORF">P4T90_07565</name>
</gene>
<sequence length="234" mass="25317">MEKNNLNIFGSGSSGGGEFHKAKINGEGTITDNIECTELKINGEGTVIGDFKGEFLSVHGNAQITKQVKSKEIRVYGALAAEGDVFADSAKIRGSLDIEGSSKMGLSDIKGSLTVKNDCESERFYFDGSFHVGGLLSADDIKLEMRNGESKALEIGGEHIVIKRKSAFLGLSKSPGMLLTESIEGDRIYVEYTKAKVIRGKNIEIGPGCDIEIVEYQDDLKLSSQSTIKDKRKV</sequence>
<keyword evidence="2" id="KW-1185">Reference proteome</keyword>
<reference evidence="1 2" key="1">
    <citation type="submission" date="2023-03" db="EMBL/GenBank/DDBJ databases">
        <title>Bacillus Genome Sequencing.</title>
        <authorList>
            <person name="Dunlap C."/>
        </authorList>
    </citation>
    <scope>NUCLEOTIDE SEQUENCE [LARGE SCALE GENOMIC DNA]</scope>
    <source>
        <strain evidence="1 2">B-23453</strain>
    </source>
</reference>
<dbReference type="Proteomes" id="UP001341444">
    <property type="component" value="Unassembled WGS sequence"/>
</dbReference>
<comment type="caution">
    <text evidence="1">The sequence shown here is derived from an EMBL/GenBank/DDBJ whole genome shotgun (WGS) entry which is preliminary data.</text>
</comment>